<dbReference type="AlphaFoldDB" id="A0A133U8P9"/>
<keyword evidence="1" id="KW-0812">Transmembrane</keyword>
<dbReference type="EMBL" id="LHXL01000003">
    <property type="protein sequence ID" value="KXA90572.1"/>
    <property type="molecule type" value="Genomic_DNA"/>
</dbReference>
<gene>
    <name evidence="2" type="ORF">AKJ62_00415</name>
</gene>
<dbReference type="Proteomes" id="UP000070589">
    <property type="component" value="Unassembled WGS sequence"/>
</dbReference>
<proteinExistence type="predicted"/>
<accession>A0A133U8P9</accession>
<evidence type="ECO:0000256" key="1">
    <source>
        <dbReference type="SAM" id="Phobius"/>
    </source>
</evidence>
<evidence type="ECO:0000313" key="3">
    <source>
        <dbReference type="Proteomes" id="UP000070589"/>
    </source>
</evidence>
<keyword evidence="1" id="KW-0472">Membrane</keyword>
<name>A0A133U8P9_9EURY</name>
<sequence length="146" mass="16636">MPNSKELGLVDLPIVLILCIIMGLLVAGLGLKGLSRAERLKDKQKSKQNFNRLIESSTEIAYGEIGDERKARLNLYGSKIIVNNKIIKLKNGSETLKIRYLPLPLEYNGKNKYIIRNGIYKIKLAAREKRTDYGAKKRFFLQLTEI</sequence>
<keyword evidence="3" id="KW-1185">Reference proteome</keyword>
<protein>
    <submittedName>
        <fullName evidence="2">Uncharacterized protein</fullName>
    </submittedName>
</protein>
<reference evidence="2 3" key="1">
    <citation type="journal article" date="2016" name="Sci. Rep.">
        <title>Metabolic traits of an uncultured archaeal lineage -MSBL1- from brine pools of the Red Sea.</title>
        <authorList>
            <person name="Mwirichia R."/>
            <person name="Alam I."/>
            <person name="Rashid M."/>
            <person name="Vinu M."/>
            <person name="Ba-Alawi W."/>
            <person name="Anthony Kamau A."/>
            <person name="Kamanda Ngugi D."/>
            <person name="Goker M."/>
            <person name="Klenk H.P."/>
            <person name="Bajic V."/>
            <person name="Stingl U."/>
        </authorList>
    </citation>
    <scope>NUCLEOTIDE SEQUENCE [LARGE SCALE GENOMIC DNA]</scope>
    <source>
        <strain evidence="2">SCGC-AAA259D14</strain>
    </source>
</reference>
<organism evidence="2 3">
    <name type="scientific">candidate division MSBL1 archaeon SCGC-AAA259D14</name>
    <dbReference type="NCBI Taxonomy" id="1698261"/>
    <lineage>
        <taxon>Archaea</taxon>
        <taxon>Methanobacteriati</taxon>
        <taxon>Methanobacteriota</taxon>
        <taxon>candidate division MSBL1</taxon>
    </lineage>
</organism>
<keyword evidence="1" id="KW-1133">Transmembrane helix</keyword>
<feature type="transmembrane region" description="Helical" evidence="1">
    <location>
        <begin position="12"/>
        <end position="31"/>
    </location>
</feature>
<evidence type="ECO:0000313" key="2">
    <source>
        <dbReference type="EMBL" id="KXA90572.1"/>
    </source>
</evidence>
<comment type="caution">
    <text evidence="2">The sequence shown here is derived from an EMBL/GenBank/DDBJ whole genome shotgun (WGS) entry which is preliminary data.</text>
</comment>